<gene>
    <name evidence="1" type="primary">AUGUSTUS-3.0.2_34970</name>
    <name evidence="1" type="ORF">TcasGA2_TC034970</name>
</gene>
<organism evidence="1 2">
    <name type="scientific">Tribolium castaneum</name>
    <name type="common">Red flour beetle</name>
    <dbReference type="NCBI Taxonomy" id="7070"/>
    <lineage>
        <taxon>Eukaryota</taxon>
        <taxon>Metazoa</taxon>
        <taxon>Ecdysozoa</taxon>
        <taxon>Arthropoda</taxon>
        <taxon>Hexapoda</taxon>
        <taxon>Insecta</taxon>
        <taxon>Pterygota</taxon>
        <taxon>Neoptera</taxon>
        <taxon>Endopterygota</taxon>
        <taxon>Coleoptera</taxon>
        <taxon>Polyphaga</taxon>
        <taxon>Cucujiformia</taxon>
        <taxon>Tenebrionidae</taxon>
        <taxon>Tenebrionidae incertae sedis</taxon>
        <taxon>Tribolium</taxon>
    </lineage>
</organism>
<proteinExistence type="predicted"/>
<protein>
    <submittedName>
        <fullName evidence="1">Uncharacterized protein</fullName>
    </submittedName>
</protein>
<keyword evidence="2" id="KW-1185">Reference proteome</keyword>
<evidence type="ECO:0000313" key="2">
    <source>
        <dbReference type="Proteomes" id="UP000007266"/>
    </source>
</evidence>
<dbReference type="AlphaFoldDB" id="A0A139W9L1"/>
<name>A0A139W9L1_TRICA</name>
<sequence length="93" mass="9472">MESARPLPSTSSPSLTLANSKFVRSIVFEKCCWLAAASSSSSSTRSHEASSSVSGALAVARSAGEGVHGARALHGVRAPPALNELAVTDTGKF</sequence>
<reference evidence="1 2" key="2">
    <citation type="journal article" date="2010" name="Nucleic Acids Res.">
        <title>BeetleBase in 2010: revisions to provide comprehensive genomic information for Tribolium castaneum.</title>
        <authorList>
            <person name="Kim H.S."/>
            <person name="Murphy T."/>
            <person name="Xia J."/>
            <person name="Caragea D."/>
            <person name="Park Y."/>
            <person name="Beeman R.W."/>
            <person name="Lorenzen M.D."/>
            <person name="Butcher S."/>
            <person name="Manak J.R."/>
            <person name="Brown S.J."/>
        </authorList>
    </citation>
    <scope>NUCLEOTIDE SEQUENCE [LARGE SCALE GENOMIC DNA]</scope>
    <source>
        <strain evidence="1 2">Georgia GA2</strain>
    </source>
</reference>
<reference evidence="1 2" key="1">
    <citation type="journal article" date="2008" name="Nature">
        <title>The genome of the model beetle and pest Tribolium castaneum.</title>
        <authorList>
            <consortium name="Tribolium Genome Sequencing Consortium"/>
            <person name="Richards S."/>
            <person name="Gibbs R.A."/>
            <person name="Weinstock G.M."/>
            <person name="Brown S.J."/>
            <person name="Denell R."/>
            <person name="Beeman R.W."/>
            <person name="Gibbs R."/>
            <person name="Beeman R.W."/>
            <person name="Brown S.J."/>
            <person name="Bucher G."/>
            <person name="Friedrich M."/>
            <person name="Grimmelikhuijzen C.J."/>
            <person name="Klingler M."/>
            <person name="Lorenzen M."/>
            <person name="Richards S."/>
            <person name="Roth S."/>
            <person name="Schroder R."/>
            <person name="Tautz D."/>
            <person name="Zdobnov E.M."/>
            <person name="Muzny D."/>
            <person name="Gibbs R.A."/>
            <person name="Weinstock G.M."/>
            <person name="Attaway T."/>
            <person name="Bell S."/>
            <person name="Buhay C.J."/>
            <person name="Chandrabose M.N."/>
            <person name="Chavez D."/>
            <person name="Clerk-Blankenburg K.P."/>
            <person name="Cree A."/>
            <person name="Dao M."/>
            <person name="Davis C."/>
            <person name="Chacko J."/>
            <person name="Dinh H."/>
            <person name="Dugan-Rocha S."/>
            <person name="Fowler G."/>
            <person name="Garner T.T."/>
            <person name="Garnes J."/>
            <person name="Gnirke A."/>
            <person name="Hawes A."/>
            <person name="Hernandez J."/>
            <person name="Hines S."/>
            <person name="Holder M."/>
            <person name="Hume J."/>
            <person name="Jhangiani S.N."/>
            <person name="Joshi V."/>
            <person name="Khan Z.M."/>
            <person name="Jackson L."/>
            <person name="Kovar C."/>
            <person name="Kowis A."/>
            <person name="Lee S."/>
            <person name="Lewis L.R."/>
            <person name="Margolis J."/>
            <person name="Morgan M."/>
            <person name="Nazareth L.V."/>
            <person name="Nguyen N."/>
            <person name="Okwuonu G."/>
            <person name="Parker D."/>
            <person name="Richards S."/>
            <person name="Ruiz S.J."/>
            <person name="Santibanez J."/>
            <person name="Savard J."/>
            <person name="Scherer S.E."/>
            <person name="Schneider B."/>
            <person name="Sodergren E."/>
            <person name="Tautz D."/>
            <person name="Vattahil S."/>
            <person name="Villasana D."/>
            <person name="White C.S."/>
            <person name="Wright R."/>
            <person name="Park Y."/>
            <person name="Beeman R.W."/>
            <person name="Lord J."/>
            <person name="Oppert B."/>
            <person name="Lorenzen M."/>
            <person name="Brown S."/>
            <person name="Wang L."/>
            <person name="Savard J."/>
            <person name="Tautz D."/>
            <person name="Richards S."/>
            <person name="Weinstock G."/>
            <person name="Gibbs R.A."/>
            <person name="Liu Y."/>
            <person name="Worley K."/>
            <person name="Weinstock G."/>
            <person name="Elsik C.G."/>
            <person name="Reese J.T."/>
            <person name="Elhaik E."/>
            <person name="Landan G."/>
            <person name="Graur D."/>
            <person name="Arensburger P."/>
            <person name="Atkinson P."/>
            <person name="Beeman R.W."/>
            <person name="Beidler J."/>
            <person name="Brown S.J."/>
            <person name="Demuth J.P."/>
            <person name="Drury D.W."/>
            <person name="Du Y.Z."/>
            <person name="Fujiwara H."/>
            <person name="Lorenzen M."/>
            <person name="Maselli V."/>
            <person name="Osanai M."/>
            <person name="Park Y."/>
            <person name="Robertson H.M."/>
            <person name="Tu Z."/>
            <person name="Wang J.J."/>
            <person name="Wang S."/>
            <person name="Richards S."/>
            <person name="Song H."/>
            <person name="Zhang L."/>
            <person name="Sodergren E."/>
            <person name="Werner D."/>
            <person name="Stanke M."/>
            <person name="Morgenstern B."/>
            <person name="Solovyev V."/>
            <person name="Kosarev P."/>
            <person name="Brown G."/>
            <person name="Chen H.C."/>
            <person name="Ermolaeva O."/>
            <person name="Hlavina W."/>
            <person name="Kapustin Y."/>
            <person name="Kiryutin B."/>
            <person name="Kitts P."/>
            <person name="Maglott D."/>
            <person name="Pruitt K."/>
            <person name="Sapojnikov V."/>
            <person name="Souvorov A."/>
            <person name="Mackey A.J."/>
            <person name="Waterhouse R.M."/>
            <person name="Wyder S."/>
            <person name="Zdobnov E.M."/>
            <person name="Zdobnov E.M."/>
            <person name="Wyder S."/>
            <person name="Kriventseva E.V."/>
            <person name="Kadowaki T."/>
            <person name="Bork P."/>
            <person name="Aranda M."/>
            <person name="Bao R."/>
            <person name="Beermann A."/>
            <person name="Berns N."/>
            <person name="Bolognesi R."/>
            <person name="Bonneton F."/>
            <person name="Bopp D."/>
            <person name="Brown S.J."/>
            <person name="Bucher G."/>
            <person name="Butts T."/>
            <person name="Chaumot A."/>
            <person name="Denell R.E."/>
            <person name="Ferrier D.E."/>
            <person name="Friedrich M."/>
            <person name="Gordon C.M."/>
            <person name="Jindra M."/>
            <person name="Klingler M."/>
            <person name="Lan Q."/>
            <person name="Lattorff H.M."/>
            <person name="Laudet V."/>
            <person name="von Levetsow C."/>
            <person name="Liu Z."/>
            <person name="Lutz R."/>
            <person name="Lynch J.A."/>
            <person name="da Fonseca R.N."/>
            <person name="Posnien N."/>
            <person name="Reuter R."/>
            <person name="Roth S."/>
            <person name="Savard J."/>
            <person name="Schinko J.B."/>
            <person name="Schmitt C."/>
            <person name="Schoppmeier M."/>
            <person name="Schroder R."/>
            <person name="Shippy T.D."/>
            <person name="Simonnet F."/>
            <person name="Marques-Souza H."/>
            <person name="Tautz D."/>
            <person name="Tomoyasu Y."/>
            <person name="Trauner J."/>
            <person name="Van der Zee M."/>
            <person name="Vervoort M."/>
            <person name="Wittkopp N."/>
            <person name="Wimmer E.A."/>
            <person name="Yang X."/>
            <person name="Jones A.K."/>
            <person name="Sattelle D.B."/>
            <person name="Ebert P.R."/>
            <person name="Nelson D."/>
            <person name="Scott J.G."/>
            <person name="Beeman R.W."/>
            <person name="Muthukrishnan S."/>
            <person name="Kramer K.J."/>
            <person name="Arakane Y."/>
            <person name="Beeman R.W."/>
            <person name="Zhu Q."/>
            <person name="Hogenkamp D."/>
            <person name="Dixit R."/>
            <person name="Oppert B."/>
            <person name="Jiang H."/>
            <person name="Zou Z."/>
            <person name="Marshall J."/>
            <person name="Elpidina E."/>
            <person name="Vinokurov K."/>
            <person name="Oppert C."/>
            <person name="Zou Z."/>
            <person name="Evans J."/>
            <person name="Lu Z."/>
            <person name="Zhao P."/>
            <person name="Sumathipala N."/>
            <person name="Altincicek B."/>
            <person name="Vilcinskas A."/>
            <person name="Williams M."/>
            <person name="Hultmark D."/>
            <person name="Hetru C."/>
            <person name="Jiang H."/>
            <person name="Grimmelikhuijzen C.J."/>
            <person name="Hauser F."/>
            <person name="Cazzamali G."/>
            <person name="Williamson M."/>
            <person name="Park Y."/>
            <person name="Li B."/>
            <person name="Tanaka Y."/>
            <person name="Predel R."/>
            <person name="Neupert S."/>
            <person name="Schachtner J."/>
            <person name="Verleyen P."/>
            <person name="Raible F."/>
            <person name="Bork P."/>
            <person name="Friedrich M."/>
            <person name="Walden K.K."/>
            <person name="Robertson H.M."/>
            <person name="Angeli S."/>
            <person name="Foret S."/>
            <person name="Bucher G."/>
            <person name="Schuetz S."/>
            <person name="Maleszka R."/>
            <person name="Wimmer E.A."/>
            <person name="Beeman R.W."/>
            <person name="Lorenzen M."/>
            <person name="Tomoyasu Y."/>
            <person name="Miller S.C."/>
            <person name="Grossmann D."/>
            <person name="Bucher G."/>
        </authorList>
    </citation>
    <scope>NUCLEOTIDE SEQUENCE [LARGE SCALE GENOMIC DNA]</scope>
    <source>
        <strain evidence="1 2">Georgia GA2</strain>
    </source>
</reference>
<dbReference type="InParanoid" id="A0A139W9L1"/>
<evidence type="ECO:0000313" key="1">
    <source>
        <dbReference type="EMBL" id="KYB24598.1"/>
    </source>
</evidence>
<accession>A0A139W9L1</accession>
<dbReference type="EMBL" id="KQ972204">
    <property type="protein sequence ID" value="KYB24598.1"/>
    <property type="molecule type" value="Genomic_DNA"/>
</dbReference>
<dbReference type="Proteomes" id="UP000007266">
    <property type="component" value="Unassembled WGS sequence"/>
</dbReference>